<dbReference type="GO" id="GO:0015031">
    <property type="term" value="P:protein transport"/>
    <property type="evidence" value="ECO:0007669"/>
    <property type="project" value="UniProtKB-KW"/>
</dbReference>
<evidence type="ECO:0000256" key="9">
    <source>
        <dbReference type="ARBA" id="ARBA00023134"/>
    </source>
</evidence>
<keyword evidence="8" id="KW-0333">Golgi apparatus</keyword>
<dbReference type="Gene3D" id="3.40.50.300">
    <property type="entry name" value="P-loop containing nucleotide triphosphate hydrolases"/>
    <property type="match status" value="1"/>
</dbReference>
<evidence type="ECO:0000256" key="7">
    <source>
        <dbReference type="ARBA" id="ARBA00022927"/>
    </source>
</evidence>
<keyword evidence="10" id="KW-0449">Lipoprotein</keyword>
<dbReference type="EMBL" id="CATOUU010000694">
    <property type="protein sequence ID" value="CAI9941557.1"/>
    <property type="molecule type" value="Genomic_DNA"/>
</dbReference>
<dbReference type="InterPro" id="IPR024156">
    <property type="entry name" value="Small_GTPase_ARF"/>
</dbReference>
<feature type="binding site" evidence="11">
    <location>
        <position position="19"/>
    </location>
    <ligand>
        <name>GTP</name>
        <dbReference type="ChEBI" id="CHEBI:37565"/>
    </ligand>
</feature>
<dbReference type="GO" id="GO:0005525">
    <property type="term" value="F:GTP binding"/>
    <property type="evidence" value="ECO:0007669"/>
    <property type="project" value="UniProtKB-KW"/>
</dbReference>
<evidence type="ECO:0000256" key="6">
    <source>
        <dbReference type="ARBA" id="ARBA00022892"/>
    </source>
</evidence>
<evidence type="ECO:0000313" key="12">
    <source>
        <dbReference type="EMBL" id="CAI9941557.1"/>
    </source>
</evidence>
<evidence type="ECO:0000256" key="11">
    <source>
        <dbReference type="PIRSR" id="PIRSR606689-1"/>
    </source>
</evidence>
<dbReference type="Proteomes" id="UP001642409">
    <property type="component" value="Unassembled WGS sequence"/>
</dbReference>
<reference evidence="13 14" key="2">
    <citation type="submission" date="2024-07" db="EMBL/GenBank/DDBJ databases">
        <authorList>
            <person name="Akdeniz Z."/>
        </authorList>
    </citation>
    <scope>NUCLEOTIDE SEQUENCE [LARGE SCALE GENOMIC DNA]</scope>
</reference>
<dbReference type="Pfam" id="PF00025">
    <property type="entry name" value="Arf"/>
    <property type="match status" value="1"/>
</dbReference>
<dbReference type="EMBL" id="CAXDID020000099">
    <property type="protein sequence ID" value="CAL6025553.1"/>
    <property type="molecule type" value="Genomic_DNA"/>
</dbReference>
<evidence type="ECO:0000313" key="14">
    <source>
        <dbReference type="Proteomes" id="UP001642409"/>
    </source>
</evidence>
<comment type="subcellular location">
    <subcellularLocation>
        <location evidence="1">Golgi apparatus</location>
    </subcellularLocation>
</comment>
<dbReference type="GO" id="GO:0003924">
    <property type="term" value="F:GTPase activity"/>
    <property type="evidence" value="ECO:0007669"/>
    <property type="project" value="InterPro"/>
</dbReference>
<dbReference type="InterPro" id="IPR006689">
    <property type="entry name" value="Small_GTPase_ARF/SAR"/>
</dbReference>
<evidence type="ECO:0000313" key="13">
    <source>
        <dbReference type="EMBL" id="CAL6025553.1"/>
    </source>
</evidence>
<evidence type="ECO:0000256" key="10">
    <source>
        <dbReference type="ARBA" id="ARBA00023288"/>
    </source>
</evidence>
<keyword evidence="5 11" id="KW-0547">Nucleotide-binding</keyword>
<keyword evidence="3" id="KW-0813">Transport</keyword>
<organism evidence="12">
    <name type="scientific">Hexamita inflata</name>
    <dbReference type="NCBI Taxonomy" id="28002"/>
    <lineage>
        <taxon>Eukaryota</taxon>
        <taxon>Metamonada</taxon>
        <taxon>Diplomonadida</taxon>
        <taxon>Hexamitidae</taxon>
        <taxon>Hexamitinae</taxon>
        <taxon>Hexamita</taxon>
    </lineage>
</organism>
<keyword evidence="7" id="KW-0653">Protein transport</keyword>
<accession>A0AA86PNM6</accession>
<comment type="caution">
    <text evidence="12">The sequence shown here is derived from an EMBL/GenBank/DDBJ whole genome shotgun (WGS) entry which is preliminary data.</text>
</comment>
<sequence length="174" mass="20188">MKQVLTYKKKQLHVTDLGGQDEQRAKWSEHFQNVHAVVFVVDSHDLDPERLQLAASELKKIMETLNAKLLVFANKMDLPRAINAKEITEHLQLNSIQKQWAIQECCAVSGEGLYEGLDKLLLILKRPSGVFGLCVFRYPNISQNFFLWSDRDNWIFQILLPPLQQKMRNIQLDD</sequence>
<dbReference type="InterPro" id="IPR027417">
    <property type="entry name" value="P-loop_NTPase"/>
</dbReference>
<evidence type="ECO:0000256" key="1">
    <source>
        <dbReference type="ARBA" id="ARBA00004555"/>
    </source>
</evidence>
<keyword evidence="4" id="KW-0519">Myristate</keyword>
<evidence type="ECO:0000256" key="4">
    <source>
        <dbReference type="ARBA" id="ARBA00022707"/>
    </source>
</evidence>
<reference evidence="12" key="1">
    <citation type="submission" date="2023-06" db="EMBL/GenBank/DDBJ databases">
        <authorList>
            <person name="Kurt Z."/>
        </authorList>
    </citation>
    <scope>NUCLEOTIDE SEQUENCE</scope>
</reference>
<keyword evidence="6" id="KW-0931">ER-Golgi transport</keyword>
<evidence type="ECO:0000256" key="5">
    <source>
        <dbReference type="ARBA" id="ARBA00022741"/>
    </source>
</evidence>
<name>A0AA86PNM6_9EUKA</name>
<dbReference type="PRINTS" id="PR00328">
    <property type="entry name" value="SAR1GTPBP"/>
</dbReference>
<dbReference type="GO" id="GO:0005794">
    <property type="term" value="C:Golgi apparatus"/>
    <property type="evidence" value="ECO:0007669"/>
    <property type="project" value="UniProtKB-SubCell"/>
</dbReference>
<dbReference type="SMART" id="SM00177">
    <property type="entry name" value="ARF"/>
    <property type="match status" value="1"/>
</dbReference>
<protein>
    <submittedName>
        <fullName evidence="12">ADP-ribosylation factor</fullName>
    </submittedName>
    <submittedName>
        <fullName evidence="13">ADP-ribosylation_factor</fullName>
    </submittedName>
</protein>
<dbReference type="PANTHER" id="PTHR11711">
    <property type="entry name" value="ADP RIBOSYLATION FACTOR-RELATED"/>
    <property type="match status" value="1"/>
</dbReference>
<dbReference type="GO" id="GO:0016192">
    <property type="term" value="P:vesicle-mediated transport"/>
    <property type="evidence" value="ECO:0007669"/>
    <property type="project" value="UniProtKB-KW"/>
</dbReference>
<gene>
    <name evidence="12" type="ORF">HINF_LOCUS29202</name>
    <name evidence="13" type="ORF">HINF_LOCUS30391</name>
</gene>
<keyword evidence="9 11" id="KW-0342">GTP-binding</keyword>
<dbReference type="FunFam" id="3.40.50.300:FF:003500">
    <property type="entry name" value="ADP-ribosylation factor 1"/>
    <property type="match status" value="1"/>
</dbReference>
<dbReference type="PROSITE" id="PS51417">
    <property type="entry name" value="ARF"/>
    <property type="match status" value="1"/>
</dbReference>
<keyword evidence="14" id="KW-1185">Reference proteome</keyword>
<dbReference type="SUPFAM" id="SSF52540">
    <property type="entry name" value="P-loop containing nucleoside triphosphate hydrolases"/>
    <property type="match status" value="1"/>
</dbReference>
<feature type="binding site" evidence="11">
    <location>
        <begin position="74"/>
        <end position="77"/>
    </location>
    <ligand>
        <name>GTP</name>
        <dbReference type="ChEBI" id="CHEBI:37565"/>
    </ligand>
</feature>
<evidence type="ECO:0000256" key="8">
    <source>
        <dbReference type="ARBA" id="ARBA00023034"/>
    </source>
</evidence>
<evidence type="ECO:0000256" key="2">
    <source>
        <dbReference type="ARBA" id="ARBA00010290"/>
    </source>
</evidence>
<evidence type="ECO:0000256" key="3">
    <source>
        <dbReference type="ARBA" id="ARBA00022448"/>
    </source>
</evidence>
<comment type="similarity">
    <text evidence="2">Belongs to the small GTPase superfamily. Arf family.</text>
</comment>
<proteinExistence type="inferred from homology"/>
<dbReference type="AlphaFoldDB" id="A0AA86PNM6"/>